<dbReference type="InterPro" id="IPR003399">
    <property type="entry name" value="Mce/MlaD"/>
</dbReference>
<dbReference type="Proteomes" id="UP000675920">
    <property type="component" value="Unplaced"/>
</dbReference>
<protein>
    <submittedName>
        <fullName evidence="3">MlaD family protein</fullName>
    </submittedName>
</protein>
<reference evidence="3" key="2">
    <citation type="journal article" date="1999" name="FEMS Microbiol. Lett.">
        <title>Disruption of the mycobacterial cell entry gene of Mycobacterium bovis BCG results in a mutant that exhibits a reduced invasiveness for epithelial cells.</title>
        <authorList>
            <person name="Flesselles B."/>
            <person name="Anand N.N."/>
            <person name="Remani J."/>
            <person name="Loosmore S.M."/>
            <person name="Klein M.H."/>
        </authorList>
    </citation>
    <scope>NUCLEOTIDE SEQUENCE</scope>
</reference>
<reference evidence="3" key="3">
    <citation type="journal article" date="2009" name="Proc. Natl. Acad. Sci. U.S.A.">
        <title>An ABC transport system that maintains lipid asymmetry in the gram-negative outer membrane.</title>
        <authorList>
            <person name="Malinverni J.C."/>
            <person name="Silhavy T.J."/>
        </authorList>
    </citation>
    <scope>NUCLEOTIDE SEQUENCE</scope>
</reference>
<dbReference type="OrthoDB" id="9806984at2"/>
<name>A0A8B6X0V3_9BURK</name>
<accession>A0A8B6X0V3</accession>
<dbReference type="RefSeq" id="WP_028310027.1">
    <property type="nucleotide sequence ID" value="NZ_AXWS01000007.1"/>
</dbReference>
<reference evidence="3" key="4">
    <citation type="submission" date="2025-08" db="UniProtKB">
        <authorList>
            <consortium name="RefSeq"/>
        </authorList>
    </citation>
    <scope>IDENTIFICATION</scope>
</reference>
<dbReference type="PANTHER" id="PTHR33371:SF4">
    <property type="entry name" value="INTERMEMBRANE PHOSPHOLIPID TRANSPORT SYSTEM BINDING PROTEIN MLAD"/>
    <property type="match status" value="1"/>
</dbReference>
<proteinExistence type="predicted"/>
<evidence type="ECO:0000313" key="2">
    <source>
        <dbReference type="Proteomes" id="UP000675920"/>
    </source>
</evidence>
<evidence type="ECO:0000313" key="3">
    <source>
        <dbReference type="RefSeq" id="WP_028310027.1"/>
    </source>
</evidence>
<dbReference type="AlphaFoldDB" id="A0A8B6X0V3"/>
<reference evidence="3" key="1">
    <citation type="journal article" date="1993" name="Science">
        <title>Cloning of an M. tuberculosis DNA fragment associated with entry and survival inside cells.</title>
        <authorList>
            <person name="Arruda S."/>
            <person name="Bomfim G."/>
            <person name="Knights R."/>
            <person name="Huima-Byron T."/>
            <person name="Riley L.W."/>
        </authorList>
    </citation>
    <scope>NUCLEOTIDE SEQUENCE</scope>
</reference>
<evidence type="ECO:0000259" key="1">
    <source>
        <dbReference type="Pfam" id="PF02470"/>
    </source>
</evidence>
<keyword evidence="2" id="KW-1185">Reference proteome</keyword>
<sequence length="325" mass="34392">MKSNALKVGLFVVAAFVLMGIGAVLLGGTALFAKTTRAVTYVDGTVSGLYVGAPVTFRGVKVGQVEDIGIEVDAKTLAARIPVVLQLSPRAVRIDGGGAKPGFDVAELVQRGLRTRLMLQSFVTGQAAIDLDFRPDTAPHFVRETDPAETPPEIPMIKDRFSDLIDQLADVPVRDTFQQLRDTMKTLDVTLAGARDLMAASTAEVGRTGVELRRTLLQANGALRTVEQSANATMGSIRQLADTTRGTLGAAGPELHATLAATREASQAAQAAMTRLSDLTAPGSAGRDDLESALRDLAQSARSLRALSETLDQQPNAILFGRESQ</sequence>
<dbReference type="InterPro" id="IPR052336">
    <property type="entry name" value="MlaD_Phospholipid_Transporter"/>
</dbReference>
<organism evidence="2 3">
    <name type="scientific">Derxia gummosa DSM 723</name>
    <dbReference type="NCBI Taxonomy" id="1121388"/>
    <lineage>
        <taxon>Bacteria</taxon>
        <taxon>Pseudomonadati</taxon>
        <taxon>Pseudomonadota</taxon>
        <taxon>Betaproteobacteria</taxon>
        <taxon>Burkholderiales</taxon>
        <taxon>Alcaligenaceae</taxon>
        <taxon>Derxia</taxon>
    </lineage>
</organism>
<dbReference type="Pfam" id="PF02470">
    <property type="entry name" value="MlaD"/>
    <property type="match status" value="1"/>
</dbReference>
<dbReference type="PANTHER" id="PTHR33371">
    <property type="entry name" value="INTERMEMBRANE PHOSPHOLIPID TRANSPORT SYSTEM BINDING PROTEIN MLAD-RELATED"/>
    <property type="match status" value="1"/>
</dbReference>
<feature type="domain" description="Mce/MlaD" evidence="1">
    <location>
        <begin position="45"/>
        <end position="132"/>
    </location>
</feature>